<reference evidence="1 2" key="1">
    <citation type="submission" date="2023-04" db="EMBL/GenBank/DDBJ databases">
        <title>Genomic of Lysinibacillus capsici TSBLM.</title>
        <authorList>
            <person name="Hu X.S."/>
            <person name="Yu C.H."/>
        </authorList>
    </citation>
    <scope>NUCLEOTIDE SEQUENCE [LARGE SCALE GENOMIC DNA]</scope>
    <source>
        <strain evidence="1 2">TSBLM</strain>
    </source>
</reference>
<dbReference type="EMBL" id="CP122283">
    <property type="protein sequence ID" value="WGF39065.1"/>
    <property type="molecule type" value="Genomic_DNA"/>
</dbReference>
<gene>
    <name evidence="1" type="ORF">QBO96_02040</name>
</gene>
<sequence>MAEKIKMIAVIEVDENIAKDHNYNIEEEFKWLVDSGIFLRNLVNVPPDFDINDLQQENKLMKEKKTIRKQDKGFYER</sequence>
<keyword evidence="2" id="KW-1185">Reference proteome</keyword>
<protein>
    <submittedName>
        <fullName evidence="1">Uncharacterized protein</fullName>
    </submittedName>
</protein>
<name>A0ABY8KIW8_9BACI</name>
<proteinExistence type="predicted"/>
<organism evidence="1 2">
    <name type="scientific">Lysinibacillus capsici</name>
    <dbReference type="NCBI Taxonomy" id="2115968"/>
    <lineage>
        <taxon>Bacteria</taxon>
        <taxon>Bacillati</taxon>
        <taxon>Bacillota</taxon>
        <taxon>Bacilli</taxon>
        <taxon>Bacillales</taxon>
        <taxon>Bacillaceae</taxon>
        <taxon>Lysinibacillus</taxon>
    </lineage>
</organism>
<evidence type="ECO:0000313" key="1">
    <source>
        <dbReference type="EMBL" id="WGF39065.1"/>
    </source>
</evidence>
<dbReference type="Proteomes" id="UP001244564">
    <property type="component" value="Chromosome"/>
</dbReference>
<dbReference type="GeneID" id="74905224"/>
<dbReference type="RefSeq" id="WP_225340972.1">
    <property type="nucleotide sequence ID" value="NZ_CP084108.1"/>
</dbReference>
<evidence type="ECO:0000313" key="2">
    <source>
        <dbReference type="Proteomes" id="UP001244564"/>
    </source>
</evidence>
<accession>A0ABY8KIW8</accession>